<dbReference type="AlphaFoldDB" id="A6HUI6"/>
<evidence type="ECO:0000313" key="1">
    <source>
        <dbReference type="EMBL" id="EDM02549.1"/>
    </source>
</evidence>
<proteinExistence type="predicted"/>
<reference evidence="1 2" key="1">
    <citation type="submission" date="2005-07" db="EMBL/GenBank/DDBJ databases">
        <authorList>
            <person name="Mural R.J."/>
            <person name="Li P.W."/>
            <person name="Adams M.D."/>
            <person name="Amanatides P.G."/>
            <person name="Baden-Tillson H."/>
            <person name="Barnstead M."/>
            <person name="Chin S.H."/>
            <person name="Dew I."/>
            <person name="Evans C.A."/>
            <person name="Ferriera S."/>
            <person name="Flanigan M."/>
            <person name="Fosler C."/>
            <person name="Glodek A."/>
            <person name="Gu Z."/>
            <person name="Holt R.A."/>
            <person name="Jennings D."/>
            <person name="Kraft C.L."/>
            <person name="Lu F."/>
            <person name="Nguyen T."/>
            <person name="Nusskern D.R."/>
            <person name="Pfannkoch C.M."/>
            <person name="Sitter C."/>
            <person name="Sutton G.G."/>
            <person name="Venter J.C."/>
            <person name="Wang Z."/>
            <person name="Woodage T."/>
            <person name="Zheng X.H."/>
            <person name="Zhong F."/>
        </authorList>
    </citation>
    <scope>NUCLEOTIDE SEQUENCE [LARGE SCALE GENOMIC DNA]</scope>
    <source>
        <strain>BN</strain>
        <strain evidence="2">Sprague-Dawley</strain>
    </source>
</reference>
<sequence>MSSVTGVPTLPDSIYCSCSSFSSTASSGTACDISSSHYLWDVMPVQQLGKHQETPTRYSFRFVCICIFFPKWIVTR</sequence>
<dbReference type="EMBL" id="CH473951">
    <property type="protein sequence ID" value="EDM02549.1"/>
    <property type="molecule type" value="Genomic_DNA"/>
</dbReference>
<gene>
    <name evidence="1" type="ORF">rCG_37217</name>
</gene>
<dbReference type="Proteomes" id="UP000234681">
    <property type="component" value="Chromosome 15"/>
</dbReference>
<evidence type="ECO:0000313" key="2">
    <source>
        <dbReference type="Proteomes" id="UP000234681"/>
    </source>
</evidence>
<protein>
    <submittedName>
        <fullName evidence="1">RCG37217</fullName>
    </submittedName>
</protein>
<accession>A6HUI6</accession>
<organism evidence="1 2">
    <name type="scientific">Rattus norvegicus</name>
    <name type="common">Rat</name>
    <dbReference type="NCBI Taxonomy" id="10116"/>
    <lineage>
        <taxon>Eukaryota</taxon>
        <taxon>Metazoa</taxon>
        <taxon>Chordata</taxon>
        <taxon>Craniata</taxon>
        <taxon>Vertebrata</taxon>
        <taxon>Euteleostomi</taxon>
        <taxon>Mammalia</taxon>
        <taxon>Eutheria</taxon>
        <taxon>Euarchontoglires</taxon>
        <taxon>Glires</taxon>
        <taxon>Rodentia</taxon>
        <taxon>Myomorpha</taxon>
        <taxon>Muroidea</taxon>
        <taxon>Muridae</taxon>
        <taxon>Murinae</taxon>
        <taxon>Rattus</taxon>
    </lineage>
</organism>
<name>A6HUI6_RAT</name>